<proteinExistence type="predicted"/>
<dbReference type="RefSeq" id="WP_150782497.1">
    <property type="nucleotide sequence ID" value="NZ_CABVIH010000040.1"/>
</dbReference>
<name>A0A5E7Q5H0_PSEFL</name>
<evidence type="ECO:0000313" key="2">
    <source>
        <dbReference type="Proteomes" id="UP000375525"/>
    </source>
</evidence>
<reference evidence="1 2" key="1">
    <citation type="submission" date="2019-09" db="EMBL/GenBank/DDBJ databases">
        <authorList>
            <person name="Chandra G."/>
            <person name="Truman W A."/>
        </authorList>
    </citation>
    <scope>NUCLEOTIDE SEQUENCE [LARGE SCALE GENOMIC DNA]</scope>
    <source>
        <strain evidence="1">PS880</strain>
    </source>
</reference>
<accession>A0A5E7Q5H0</accession>
<evidence type="ECO:0000313" key="1">
    <source>
        <dbReference type="EMBL" id="VVP57141.1"/>
    </source>
</evidence>
<dbReference type="OrthoDB" id="6988236at2"/>
<dbReference type="Proteomes" id="UP000375525">
    <property type="component" value="Unassembled WGS sequence"/>
</dbReference>
<dbReference type="EMBL" id="CABVIH010000040">
    <property type="protein sequence ID" value="VVP57141.1"/>
    <property type="molecule type" value="Genomic_DNA"/>
</dbReference>
<sequence>MATPYVHPRNRIRDAAVATLRAYFEPEIRVYSTRVSPYMQKDYAGELPGIAVYTLHDVGRVQNVAPRRYERHVELAVEVVISGKARKELIDTNLDDLCRVIEVLLLNEDTLGGTCNDLLYASTVMDFGDQGDPNVGAARIIFDAEYLDYFPTAEQAADLPDLKRVWVDYSLEGKQDDARDQAHQHIEGLSP</sequence>
<organism evidence="1 2">
    <name type="scientific">Pseudomonas fluorescens</name>
    <dbReference type="NCBI Taxonomy" id="294"/>
    <lineage>
        <taxon>Bacteria</taxon>
        <taxon>Pseudomonadati</taxon>
        <taxon>Pseudomonadota</taxon>
        <taxon>Gammaproteobacteria</taxon>
        <taxon>Pseudomonadales</taxon>
        <taxon>Pseudomonadaceae</taxon>
        <taxon>Pseudomonas</taxon>
    </lineage>
</organism>
<gene>
    <name evidence="1" type="ORF">PS880_05785</name>
</gene>
<protein>
    <submittedName>
        <fullName evidence="1">Uncharacterized protein</fullName>
    </submittedName>
</protein>
<dbReference type="AlphaFoldDB" id="A0A5E7Q5H0"/>